<dbReference type="SUPFAM" id="SSF57701">
    <property type="entry name" value="Zn2/Cys6 DNA-binding domain"/>
    <property type="match status" value="1"/>
</dbReference>
<accession>A0A7C8IM08</accession>
<dbReference type="InParanoid" id="A0A7C8IM08"/>
<dbReference type="InterPro" id="IPR052783">
    <property type="entry name" value="Metabolic/Drug-Res_Regulator"/>
</dbReference>
<feature type="compositionally biased region" description="Polar residues" evidence="2">
    <location>
        <begin position="240"/>
        <end position="249"/>
    </location>
</feature>
<dbReference type="GO" id="GO:0000981">
    <property type="term" value="F:DNA-binding transcription factor activity, RNA polymerase II-specific"/>
    <property type="evidence" value="ECO:0007669"/>
    <property type="project" value="InterPro"/>
</dbReference>
<feature type="compositionally biased region" description="Polar residues" evidence="2">
    <location>
        <begin position="186"/>
        <end position="197"/>
    </location>
</feature>
<evidence type="ECO:0000256" key="2">
    <source>
        <dbReference type="SAM" id="MobiDB-lite"/>
    </source>
</evidence>
<dbReference type="SMART" id="SM00066">
    <property type="entry name" value="GAL4"/>
    <property type="match status" value="1"/>
</dbReference>
<dbReference type="AlphaFoldDB" id="A0A7C8IM08"/>
<dbReference type="CDD" id="cd00067">
    <property type="entry name" value="GAL4"/>
    <property type="match status" value="1"/>
</dbReference>
<protein>
    <recommendedName>
        <fullName evidence="3">Zn(2)-C6 fungal-type domain-containing protein</fullName>
    </recommendedName>
</protein>
<dbReference type="PROSITE" id="PS50048">
    <property type="entry name" value="ZN2_CY6_FUNGAL_2"/>
    <property type="match status" value="1"/>
</dbReference>
<feature type="region of interest" description="Disordered" evidence="2">
    <location>
        <begin position="1"/>
        <end position="22"/>
    </location>
</feature>
<feature type="compositionally biased region" description="Basic and acidic residues" evidence="2">
    <location>
        <begin position="151"/>
        <end position="161"/>
    </location>
</feature>
<dbReference type="OrthoDB" id="2534600at2759"/>
<dbReference type="EMBL" id="WUBL01000075">
    <property type="protein sequence ID" value="KAF2967049.1"/>
    <property type="molecule type" value="Genomic_DNA"/>
</dbReference>
<evidence type="ECO:0000313" key="5">
    <source>
        <dbReference type="Proteomes" id="UP000481858"/>
    </source>
</evidence>
<reference evidence="4 5" key="1">
    <citation type="submission" date="2019-12" db="EMBL/GenBank/DDBJ databases">
        <title>Draft genome sequence of the ascomycete Xylaria multiplex DSM 110363.</title>
        <authorList>
            <person name="Buettner E."/>
            <person name="Kellner H."/>
        </authorList>
    </citation>
    <scope>NUCLEOTIDE SEQUENCE [LARGE SCALE GENOMIC DNA]</scope>
    <source>
        <strain evidence="4 5">DSM 110363</strain>
    </source>
</reference>
<proteinExistence type="predicted"/>
<dbReference type="InterPro" id="IPR036864">
    <property type="entry name" value="Zn2-C6_fun-type_DNA-bd_sf"/>
</dbReference>
<feature type="compositionally biased region" description="Low complexity" evidence="2">
    <location>
        <begin position="230"/>
        <end position="239"/>
    </location>
</feature>
<evidence type="ECO:0000256" key="1">
    <source>
        <dbReference type="ARBA" id="ARBA00023242"/>
    </source>
</evidence>
<dbReference type="Proteomes" id="UP000481858">
    <property type="component" value="Unassembled WGS sequence"/>
</dbReference>
<name>A0A7C8IM08_9PEZI</name>
<dbReference type="GO" id="GO:0045944">
    <property type="term" value="P:positive regulation of transcription by RNA polymerase II"/>
    <property type="evidence" value="ECO:0007669"/>
    <property type="project" value="TreeGrafter"/>
</dbReference>
<feature type="region of interest" description="Disordered" evidence="2">
    <location>
        <begin position="151"/>
        <end position="208"/>
    </location>
</feature>
<dbReference type="InterPro" id="IPR001138">
    <property type="entry name" value="Zn2Cys6_DnaBD"/>
</dbReference>
<sequence>MSDGESDDGRRADKKRKASRACDRCNSQHQPCDNAVPKCSVCVRAGTDCTYNRPVRKRGPRSGYTGQNGERLWAIVLQARPDIEDIVLQALRRGTYGDTGIPNLEYYRNNYNQTELVNKFNESRIARFLQNGESADLNLPPLDREIPLASHFEHPRTETVTRKNNGAARQPGAMPNPPNQHDRRMSSSSGGTNSATVNPHGAPQNPSDIYLQSEDIRRRAFDMSQDQRRSYGGSSYQGSPALQSTGFRSNSSMNEYHEYRAHASDVVASSNLNDFSSLPSAPQTSYRSDDGNDAKREFADLETTYHSRWQVYLLFPRDTLLNLGFAPGEGMEEDFFELCTNPDPIDSTPTNYTADQDEDEEAIWRRLVMRGRFV</sequence>
<keyword evidence="5" id="KW-1185">Reference proteome</keyword>
<dbReference type="PANTHER" id="PTHR47655:SF2">
    <property type="entry name" value="QUINIC ACID UTILIZATION ACTIVATOR"/>
    <property type="match status" value="1"/>
</dbReference>
<feature type="region of interest" description="Disordered" evidence="2">
    <location>
        <begin position="224"/>
        <end position="249"/>
    </location>
</feature>
<dbReference type="Pfam" id="PF00172">
    <property type="entry name" value="Zn_clus"/>
    <property type="match status" value="1"/>
</dbReference>
<dbReference type="Gene3D" id="4.10.240.10">
    <property type="entry name" value="Zn(2)-C6 fungal-type DNA-binding domain"/>
    <property type="match status" value="1"/>
</dbReference>
<organism evidence="4 5">
    <name type="scientific">Xylaria multiplex</name>
    <dbReference type="NCBI Taxonomy" id="323545"/>
    <lineage>
        <taxon>Eukaryota</taxon>
        <taxon>Fungi</taxon>
        <taxon>Dikarya</taxon>
        <taxon>Ascomycota</taxon>
        <taxon>Pezizomycotina</taxon>
        <taxon>Sordariomycetes</taxon>
        <taxon>Xylariomycetidae</taxon>
        <taxon>Xylariales</taxon>
        <taxon>Xylariaceae</taxon>
        <taxon>Xylaria</taxon>
    </lineage>
</organism>
<feature type="domain" description="Zn(2)-C6 fungal-type" evidence="3">
    <location>
        <begin position="21"/>
        <end position="51"/>
    </location>
</feature>
<feature type="compositionally biased region" description="Polar residues" evidence="2">
    <location>
        <begin position="274"/>
        <end position="286"/>
    </location>
</feature>
<feature type="region of interest" description="Disordered" evidence="2">
    <location>
        <begin position="274"/>
        <end position="293"/>
    </location>
</feature>
<evidence type="ECO:0000259" key="3">
    <source>
        <dbReference type="PROSITE" id="PS50048"/>
    </source>
</evidence>
<evidence type="ECO:0000313" key="4">
    <source>
        <dbReference type="EMBL" id="KAF2967049.1"/>
    </source>
</evidence>
<keyword evidence="1" id="KW-0539">Nucleus</keyword>
<comment type="caution">
    <text evidence="4">The sequence shown here is derived from an EMBL/GenBank/DDBJ whole genome shotgun (WGS) entry which is preliminary data.</text>
</comment>
<gene>
    <name evidence="4" type="ORF">GQX73_g6507</name>
</gene>
<dbReference type="GO" id="GO:0008270">
    <property type="term" value="F:zinc ion binding"/>
    <property type="evidence" value="ECO:0007669"/>
    <property type="project" value="InterPro"/>
</dbReference>
<dbReference type="PANTHER" id="PTHR47655">
    <property type="entry name" value="QUINIC ACID UTILIZATION ACTIVATOR"/>
    <property type="match status" value="1"/>
</dbReference>